<proteinExistence type="predicted"/>
<evidence type="ECO:0000313" key="2">
    <source>
        <dbReference type="Proteomes" id="UP000318585"/>
    </source>
</evidence>
<dbReference type="RefSeq" id="WP_143389513.1">
    <property type="nucleotide sequence ID" value="NZ_VJZQ01000003.1"/>
</dbReference>
<dbReference type="EMBL" id="VJZR01000009">
    <property type="protein sequence ID" value="TRX20665.1"/>
    <property type="molecule type" value="Genomic_DNA"/>
</dbReference>
<dbReference type="AlphaFoldDB" id="A0A553CJJ5"/>
<dbReference type="Proteomes" id="UP000318585">
    <property type="component" value="Unassembled WGS sequence"/>
</dbReference>
<comment type="caution">
    <text evidence="1">The sequence shown here is derived from an EMBL/GenBank/DDBJ whole genome shotgun (WGS) entry which is preliminary data.</text>
</comment>
<dbReference type="OrthoDB" id="1360584at2"/>
<organism evidence="1 2">
    <name type="scientific">Flavobacterium franklandianum</name>
    <dbReference type="NCBI Taxonomy" id="2594430"/>
    <lineage>
        <taxon>Bacteria</taxon>
        <taxon>Pseudomonadati</taxon>
        <taxon>Bacteroidota</taxon>
        <taxon>Flavobacteriia</taxon>
        <taxon>Flavobacteriales</taxon>
        <taxon>Flavobacteriaceae</taxon>
        <taxon>Flavobacterium</taxon>
    </lineage>
</organism>
<gene>
    <name evidence="1" type="ORF">FNW17_11185</name>
</gene>
<evidence type="ECO:0000313" key="1">
    <source>
        <dbReference type="EMBL" id="TRX20665.1"/>
    </source>
</evidence>
<accession>A0A553CJJ5</accession>
<sequence>MIQLVEEYDNYVSSLPDLVSKSYYKAEYFIQNLNLKNATYYRKLKENNFTSQEIKKITELLFPEEVLLQKLQKSEEDIQSGRVFDNEEVMVKLRSKYRV</sequence>
<name>A0A553CJJ5_9FLAO</name>
<keyword evidence="2" id="KW-1185">Reference proteome</keyword>
<protein>
    <submittedName>
        <fullName evidence="1">Uncharacterized protein</fullName>
    </submittedName>
</protein>
<reference evidence="1 2" key="1">
    <citation type="submission" date="2019-07" db="EMBL/GenBank/DDBJ databases">
        <title>Novel species of Flavobacterium.</title>
        <authorList>
            <person name="Liu Q."/>
            <person name="Xin Y.-H."/>
        </authorList>
    </citation>
    <scope>NUCLEOTIDE SEQUENCE [LARGE SCALE GENOMIC DNA]</scope>
    <source>
        <strain evidence="1 2">LB3P56</strain>
    </source>
</reference>